<organism evidence="1 2">
    <name type="scientific">Acanthoscelides obtectus</name>
    <name type="common">Bean weevil</name>
    <name type="synonym">Bruchus obtectus</name>
    <dbReference type="NCBI Taxonomy" id="200917"/>
    <lineage>
        <taxon>Eukaryota</taxon>
        <taxon>Metazoa</taxon>
        <taxon>Ecdysozoa</taxon>
        <taxon>Arthropoda</taxon>
        <taxon>Hexapoda</taxon>
        <taxon>Insecta</taxon>
        <taxon>Pterygota</taxon>
        <taxon>Neoptera</taxon>
        <taxon>Endopterygota</taxon>
        <taxon>Coleoptera</taxon>
        <taxon>Polyphaga</taxon>
        <taxon>Cucujiformia</taxon>
        <taxon>Chrysomeloidea</taxon>
        <taxon>Chrysomelidae</taxon>
        <taxon>Bruchinae</taxon>
        <taxon>Bruchini</taxon>
        <taxon>Acanthoscelides</taxon>
    </lineage>
</organism>
<evidence type="ECO:0000313" key="1">
    <source>
        <dbReference type="EMBL" id="CAH1978134.1"/>
    </source>
</evidence>
<keyword evidence="2" id="KW-1185">Reference proteome</keyword>
<comment type="caution">
    <text evidence="1">The sequence shown here is derived from an EMBL/GenBank/DDBJ whole genome shotgun (WGS) entry which is preliminary data.</text>
</comment>
<accession>A0A9P0PFM8</accession>
<name>A0A9P0PFM8_ACAOB</name>
<sequence>MFALAVVIYSYMCCKKVKNYTFEYCCSFDNRCSVAFILDAAFFCDKFSYLKYCYFSWEISKNKLPATLGTPSCAATCAAHEAVSYENAEAGEAYDTAGICNKRKYNDKKSSIFRAKLAYSFTLNKNI</sequence>
<evidence type="ECO:0000313" key="2">
    <source>
        <dbReference type="Proteomes" id="UP001152888"/>
    </source>
</evidence>
<proteinExistence type="predicted"/>
<reference evidence="1" key="1">
    <citation type="submission" date="2022-03" db="EMBL/GenBank/DDBJ databases">
        <authorList>
            <person name="Sayadi A."/>
        </authorList>
    </citation>
    <scope>NUCLEOTIDE SEQUENCE</scope>
</reference>
<dbReference type="Proteomes" id="UP001152888">
    <property type="component" value="Unassembled WGS sequence"/>
</dbReference>
<dbReference type="AlphaFoldDB" id="A0A9P0PFM8"/>
<gene>
    <name evidence="1" type="ORF">ACAOBT_LOCUS13096</name>
</gene>
<protein>
    <submittedName>
        <fullName evidence="1">Uncharacterized protein</fullName>
    </submittedName>
</protein>
<dbReference type="EMBL" id="CAKOFQ010006870">
    <property type="protein sequence ID" value="CAH1978134.1"/>
    <property type="molecule type" value="Genomic_DNA"/>
</dbReference>